<proteinExistence type="inferred from homology"/>
<protein>
    <submittedName>
        <fullName evidence="10">N-acetylglucosamine-6-phosphate deacetylase</fullName>
        <ecNumber evidence="10">3.5.1.25</ecNumber>
    </submittedName>
</protein>
<keyword evidence="4 5" id="KW-0119">Carbohydrate metabolism</keyword>
<feature type="domain" description="Amidohydrolase-related" evidence="9">
    <location>
        <begin position="55"/>
        <end position="379"/>
    </location>
</feature>
<evidence type="ECO:0000313" key="10">
    <source>
        <dbReference type="EMBL" id="KAB0682646.1"/>
    </source>
</evidence>
<keyword evidence="3 5" id="KW-0378">Hydrolase</keyword>
<dbReference type="Proteomes" id="UP000432089">
    <property type="component" value="Unassembled WGS sequence"/>
</dbReference>
<dbReference type="EMBL" id="VZDO01000001">
    <property type="protein sequence ID" value="KAB0682646.1"/>
    <property type="molecule type" value="Genomic_DNA"/>
</dbReference>
<dbReference type="InterPro" id="IPR006680">
    <property type="entry name" value="Amidohydro-rel"/>
</dbReference>
<comment type="caution">
    <text evidence="10">The sequence shown here is derived from an EMBL/GenBank/DDBJ whole genome shotgun (WGS) entry which is preliminary data.</text>
</comment>
<evidence type="ECO:0000256" key="3">
    <source>
        <dbReference type="ARBA" id="ARBA00022801"/>
    </source>
</evidence>
<dbReference type="RefSeq" id="WP_150967618.1">
    <property type="nucleotide sequence ID" value="NZ_VZDO01000001.1"/>
</dbReference>
<dbReference type="NCBIfam" id="TIGR00221">
    <property type="entry name" value="nagA"/>
    <property type="match status" value="1"/>
</dbReference>
<feature type="binding site" evidence="8">
    <location>
        <position position="196"/>
    </location>
    <ligand>
        <name>Zn(2+)</name>
        <dbReference type="ChEBI" id="CHEBI:29105"/>
    </ligand>
</feature>
<feature type="binding site" evidence="7">
    <location>
        <begin position="309"/>
        <end position="311"/>
    </location>
    <ligand>
        <name>substrate</name>
    </ligand>
</feature>
<keyword evidence="11" id="KW-1185">Reference proteome</keyword>
<comment type="similarity">
    <text evidence="1 5">Belongs to the metallo-dependent hydrolases superfamily. NagA family.</text>
</comment>
<dbReference type="PANTHER" id="PTHR11113">
    <property type="entry name" value="N-ACETYLGLUCOSAMINE-6-PHOSPHATE DEACETYLASE"/>
    <property type="match status" value="1"/>
</dbReference>
<feature type="binding site" evidence="7">
    <location>
        <position position="228"/>
    </location>
    <ligand>
        <name>substrate</name>
    </ligand>
</feature>
<evidence type="ECO:0000256" key="5">
    <source>
        <dbReference type="PIRNR" id="PIRNR038994"/>
    </source>
</evidence>
<feature type="binding site" evidence="8">
    <location>
        <position position="217"/>
    </location>
    <ligand>
        <name>Zn(2+)</name>
        <dbReference type="ChEBI" id="CHEBI:29105"/>
    </ligand>
</feature>
<dbReference type="InterPro" id="IPR003764">
    <property type="entry name" value="GlcNAc_6-P_deAcase"/>
</dbReference>
<feature type="binding site" evidence="7">
    <location>
        <position position="143"/>
    </location>
    <ligand>
        <name>substrate</name>
    </ligand>
</feature>
<comment type="cofactor">
    <cofactor evidence="8">
        <name>a divalent metal cation</name>
        <dbReference type="ChEBI" id="CHEBI:60240"/>
    </cofactor>
    <text evidence="8">Binds 1 divalent metal cation per subunit.</text>
</comment>
<dbReference type="InterPro" id="IPR032466">
    <property type="entry name" value="Metal_Hydrolase"/>
</dbReference>
<feature type="binding site" evidence="8">
    <location>
        <position position="132"/>
    </location>
    <ligand>
        <name>Zn(2+)</name>
        <dbReference type="ChEBI" id="CHEBI:29105"/>
    </ligand>
</feature>
<dbReference type="Pfam" id="PF01979">
    <property type="entry name" value="Amidohydro_1"/>
    <property type="match status" value="1"/>
</dbReference>
<evidence type="ECO:0000256" key="2">
    <source>
        <dbReference type="ARBA" id="ARBA00022723"/>
    </source>
</evidence>
<dbReference type="SUPFAM" id="SSF51556">
    <property type="entry name" value="Metallo-dependent hydrolases"/>
    <property type="match status" value="1"/>
</dbReference>
<evidence type="ECO:0000256" key="1">
    <source>
        <dbReference type="ARBA" id="ARBA00010716"/>
    </source>
</evidence>
<evidence type="ECO:0000256" key="7">
    <source>
        <dbReference type="PIRSR" id="PIRSR038994-2"/>
    </source>
</evidence>
<dbReference type="GO" id="GO:0008448">
    <property type="term" value="F:N-acetylglucosamine-6-phosphate deacetylase activity"/>
    <property type="evidence" value="ECO:0007669"/>
    <property type="project" value="UniProtKB-EC"/>
</dbReference>
<keyword evidence="2 8" id="KW-0479">Metal-binding</keyword>
<evidence type="ECO:0000256" key="6">
    <source>
        <dbReference type="PIRSR" id="PIRSR038994-1"/>
    </source>
</evidence>
<dbReference type="GO" id="GO:0006046">
    <property type="term" value="P:N-acetylglucosamine catabolic process"/>
    <property type="evidence" value="ECO:0007669"/>
    <property type="project" value="TreeGrafter"/>
</dbReference>
<dbReference type="InterPro" id="IPR011059">
    <property type="entry name" value="Metal-dep_hydrolase_composite"/>
</dbReference>
<dbReference type="CDD" id="cd00854">
    <property type="entry name" value="NagA"/>
    <property type="match status" value="1"/>
</dbReference>
<feature type="active site" description="Proton donor/acceptor" evidence="6">
    <location>
        <position position="276"/>
    </location>
</feature>
<dbReference type="EC" id="3.5.1.25" evidence="10"/>
<dbReference type="Gene3D" id="2.30.40.10">
    <property type="entry name" value="Urease, subunit C, domain 1"/>
    <property type="match status" value="1"/>
</dbReference>
<gene>
    <name evidence="10" type="primary">nagA</name>
    <name evidence="10" type="ORF">F6X38_00710</name>
</gene>
<dbReference type="AlphaFoldDB" id="A0A7V7PSU4"/>
<accession>A0A7V7PSU4</accession>
<organism evidence="10 11">
    <name type="scientific">Plantimonas leprariae</name>
    <dbReference type="NCBI Taxonomy" id="2615207"/>
    <lineage>
        <taxon>Bacteria</taxon>
        <taxon>Pseudomonadati</taxon>
        <taxon>Pseudomonadota</taxon>
        <taxon>Alphaproteobacteria</taxon>
        <taxon>Hyphomicrobiales</taxon>
        <taxon>Aurantimonadaceae</taxon>
        <taxon>Plantimonas</taxon>
    </lineage>
</organism>
<dbReference type="PANTHER" id="PTHR11113:SF14">
    <property type="entry name" value="N-ACETYLGLUCOSAMINE-6-PHOSPHATE DEACETYLASE"/>
    <property type="match status" value="1"/>
</dbReference>
<evidence type="ECO:0000313" key="11">
    <source>
        <dbReference type="Proteomes" id="UP000432089"/>
    </source>
</evidence>
<evidence type="ECO:0000256" key="4">
    <source>
        <dbReference type="ARBA" id="ARBA00023277"/>
    </source>
</evidence>
<dbReference type="PIRSF" id="PIRSF038994">
    <property type="entry name" value="NagA"/>
    <property type="match status" value="1"/>
</dbReference>
<name>A0A7V7PSU4_9HYPH</name>
<evidence type="ECO:0000256" key="8">
    <source>
        <dbReference type="PIRSR" id="PIRSR038994-3"/>
    </source>
</evidence>
<dbReference type="Gene3D" id="3.20.20.140">
    <property type="entry name" value="Metal-dependent hydrolases"/>
    <property type="match status" value="1"/>
</dbReference>
<sequence>MAATRSALVGAAIFDGETTRDDRALLIGEGRIEAIVDLADVPWDVARVRLDGGLLAPGFVDIQVNGGGGVLLNETPTVEGVRAICAAHRPYGSTALLPTVITDRPEVTYAAIEAVGEAMRQGVPGCIGIHVEGPFLSVARKGAHDPALIRRLENEDVERLVATAVRPLLLTVAAENARPDEITQLVAAGITVSIGHSDADFATASAAFAAGASCGTHLFNAMSQFGHREPGLVGAVLEAAEVSCGIIADGHHVHPAAIALAIRAKRGPGRVLAITDAMPTVGVSSDVFELNGRRATRHNGRLTLEDGTLAGSDLTMIGAVRYLRDVVGLEMEEALRMASLYPADFLHDRSRGRLAPGARADLVWIDADDRVASTWIGGEREVHAPPH</sequence>
<dbReference type="SUPFAM" id="SSF51338">
    <property type="entry name" value="Composite domain of metallo-dependent hydrolases"/>
    <property type="match status" value="1"/>
</dbReference>
<feature type="binding site" evidence="7">
    <location>
        <position position="252"/>
    </location>
    <ligand>
        <name>substrate</name>
    </ligand>
</feature>
<reference evidence="10 11" key="1">
    <citation type="submission" date="2019-09" db="EMBL/GenBank/DDBJ databases">
        <title>YIM 132180 draft genome.</title>
        <authorList>
            <person name="Zhang K."/>
        </authorList>
    </citation>
    <scope>NUCLEOTIDE SEQUENCE [LARGE SCALE GENOMIC DNA]</scope>
    <source>
        <strain evidence="10 11">YIM 132180</strain>
    </source>
</reference>
<evidence type="ECO:0000259" key="9">
    <source>
        <dbReference type="Pfam" id="PF01979"/>
    </source>
</evidence>
<feature type="binding site" evidence="7">
    <location>
        <begin position="220"/>
        <end position="221"/>
    </location>
    <ligand>
        <name>substrate</name>
    </ligand>
</feature>
<dbReference type="GO" id="GO:0046872">
    <property type="term" value="F:metal ion binding"/>
    <property type="evidence" value="ECO:0007669"/>
    <property type="project" value="UniProtKB-KW"/>
</dbReference>